<dbReference type="EMBL" id="OMOD01000007">
    <property type="protein sequence ID" value="SPF32247.1"/>
    <property type="molecule type" value="Genomic_DNA"/>
</dbReference>
<dbReference type="InterPro" id="IPR016454">
    <property type="entry name" value="Cysteine_dSase"/>
</dbReference>
<dbReference type="InterPro" id="IPR020578">
    <property type="entry name" value="Aminotrans_V_PyrdxlP_BS"/>
</dbReference>
<dbReference type="Pfam" id="PF00266">
    <property type="entry name" value="Aminotran_5"/>
    <property type="match status" value="1"/>
</dbReference>
<accession>A0A2U3JY57</accession>
<comment type="catalytic activity">
    <reaction evidence="5">
        <text>(sulfur carrier)-H + L-cysteine = (sulfur carrier)-SH + L-alanine</text>
        <dbReference type="Rhea" id="RHEA:43892"/>
        <dbReference type="Rhea" id="RHEA-COMP:14737"/>
        <dbReference type="Rhea" id="RHEA-COMP:14739"/>
        <dbReference type="ChEBI" id="CHEBI:29917"/>
        <dbReference type="ChEBI" id="CHEBI:35235"/>
        <dbReference type="ChEBI" id="CHEBI:57972"/>
        <dbReference type="ChEBI" id="CHEBI:64428"/>
        <dbReference type="EC" id="2.8.1.7"/>
    </reaction>
</comment>
<dbReference type="InterPro" id="IPR015421">
    <property type="entry name" value="PyrdxlP-dep_Trfase_major"/>
</dbReference>
<dbReference type="Proteomes" id="UP000238701">
    <property type="component" value="Unassembled WGS sequence"/>
</dbReference>
<dbReference type="InterPro" id="IPR015422">
    <property type="entry name" value="PyrdxlP-dep_Trfase_small"/>
</dbReference>
<dbReference type="PROSITE" id="PS00595">
    <property type="entry name" value="AA_TRANSFER_CLASS_5"/>
    <property type="match status" value="1"/>
</dbReference>
<dbReference type="Gene3D" id="3.40.640.10">
    <property type="entry name" value="Type I PLP-dependent aspartate aminotransferase-like (Major domain)"/>
    <property type="match status" value="1"/>
</dbReference>
<evidence type="ECO:0000256" key="1">
    <source>
        <dbReference type="ARBA" id="ARBA00001933"/>
    </source>
</evidence>
<comment type="similarity">
    <text evidence="2">Belongs to the class-V pyridoxal-phosphate-dependent aminotransferase family. Csd subfamily.</text>
</comment>
<evidence type="ECO:0000256" key="3">
    <source>
        <dbReference type="ARBA" id="ARBA00012239"/>
    </source>
</evidence>
<proteinExistence type="inferred from homology"/>
<evidence type="ECO:0000259" key="7">
    <source>
        <dbReference type="Pfam" id="PF00266"/>
    </source>
</evidence>
<dbReference type="PANTHER" id="PTHR43586">
    <property type="entry name" value="CYSTEINE DESULFURASE"/>
    <property type="match status" value="1"/>
</dbReference>
<dbReference type="GO" id="GO:0031071">
    <property type="term" value="F:cysteine desulfurase activity"/>
    <property type="evidence" value="ECO:0007669"/>
    <property type="project" value="UniProtKB-EC"/>
</dbReference>
<evidence type="ECO:0000256" key="2">
    <source>
        <dbReference type="ARBA" id="ARBA00010447"/>
    </source>
</evidence>
<dbReference type="EC" id="2.8.1.7" evidence="3"/>
<dbReference type="InterPro" id="IPR000192">
    <property type="entry name" value="Aminotrans_V_dom"/>
</dbReference>
<reference evidence="9" key="1">
    <citation type="submission" date="2018-02" db="EMBL/GenBank/DDBJ databases">
        <authorList>
            <person name="Hausmann B."/>
        </authorList>
    </citation>
    <scope>NUCLEOTIDE SEQUENCE [LARGE SCALE GENOMIC DNA]</scope>
    <source>
        <strain evidence="9">Peat soil MAG SbA1</strain>
    </source>
</reference>
<gene>
    <name evidence="8" type="ORF">SBA1_1040012</name>
</gene>
<comment type="cofactor">
    <cofactor evidence="1 6">
        <name>pyridoxal 5'-phosphate</name>
        <dbReference type="ChEBI" id="CHEBI:597326"/>
    </cofactor>
</comment>
<dbReference type="SUPFAM" id="SSF53383">
    <property type="entry name" value="PLP-dependent transferases"/>
    <property type="match status" value="1"/>
</dbReference>
<dbReference type="AlphaFoldDB" id="A0A2U3JY57"/>
<evidence type="ECO:0000313" key="8">
    <source>
        <dbReference type="EMBL" id="SPF32247.1"/>
    </source>
</evidence>
<keyword evidence="4" id="KW-0663">Pyridoxal phosphate</keyword>
<dbReference type="Gene3D" id="3.90.1150.10">
    <property type="entry name" value="Aspartate Aminotransferase, domain 1"/>
    <property type="match status" value="1"/>
</dbReference>
<dbReference type="NCBIfam" id="TIGR01977">
    <property type="entry name" value="am_tr_V_EF2568"/>
    <property type="match status" value="1"/>
</dbReference>
<organism evidence="8 9">
    <name type="scientific">Candidatus Sulfotelmatobacter kueseliae</name>
    <dbReference type="NCBI Taxonomy" id="2042962"/>
    <lineage>
        <taxon>Bacteria</taxon>
        <taxon>Pseudomonadati</taxon>
        <taxon>Acidobacteriota</taxon>
        <taxon>Terriglobia</taxon>
        <taxon>Terriglobales</taxon>
        <taxon>Candidatus Korobacteraceae</taxon>
        <taxon>Candidatus Sulfotelmatobacter</taxon>
    </lineage>
</organism>
<evidence type="ECO:0000256" key="4">
    <source>
        <dbReference type="ARBA" id="ARBA00022898"/>
    </source>
</evidence>
<dbReference type="InterPro" id="IPR010969">
    <property type="entry name" value="Cys_dSase-rel_unknwn_funct"/>
</dbReference>
<dbReference type="OrthoDB" id="9804366at2"/>
<feature type="domain" description="Aminotransferase class V" evidence="7">
    <location>
        <begin position="6"/>
        <end position="376"/>
    </location>
</feature>
<evidence type="ECO:0000256" key="6">
    <source>
        <dbReference type="RuleBase" id="RU004504"/>
    </source>
</evidence>
<protein>
    <recommendedName>
        <fullName evidence="3">cysteine desulfurase</fullName>
        <ecNumber evidence="3">2.8.1.7</ecNumber>
    </recommendedName>
</protein>
<evidence type="ECO:0000256" key="5">
    <source>
        <dbReference type="ARBA" id="ARBA00050776"/>
    </source>
</evidence>
<dbReference type="PIRSF" id="PIRSF005572">
    <property type="entry name" value="NifS"/>
    <property type="match status" value="1"/>
</dbReference>
<sequence length="413" mass="45684">MKHDLIYFDNAATVWPKPESVYRFMDHFYRTQGVNPGRSGYDLAIEAGSLLTNLRLRLTKFFGGDEDAPERLIFSYNVTDALNLIIPGVFNPGDHVITTNLEHNSVIRPVNHMVRDHGCEATYLPFDAAGFINPDEVRRAIRSNTKVVIVNHGSNVIGTVQPLKEIGSICREHGLTFVVDSAQTAGIIPIRMKEMNIDVVAFTGHKALMGSMGIGGLCIRKHVEVRQVRAGGTGVRSVEPYHLEEYPWRLEFGTPNMVGVASLWAGQDWLEENDMKHVHAREMRLASKLVEGLQAIDGVQLYCCDNLQNHLSTILMNMAGVDPADVGTILDVDHNIATRTGLHCAPLVHRQLDLVENHGGVRFSVGAFNTDADVDAAIHGVSEIARWSRERAIKPAQVVPIAIAEEQPVRLRA</sequence>
<name>A0A2U3JY57_9BACT</name>
<dbReference type="PANTHER" id="PTHR43586:SF4">
    <property type="entry name" value="ISOPENICILLIN N EPIMERASE"/>
    <property type="match status" value="1"/>
</dbReference>
<dbReference type="InterPro" id="IPR015424">
    <property type="entry name" value="PyrdxlP-dep_Trfase"/>
</dbReference>
<evidence type="ECO:0000313" key="9">
    <source>
        <dbReference type="Proteomes" id="UP000238701"/>
    </source>
</evidence>